<dbReference type="Pfam" id="PF00043">
    <property type="entry name" value="GST_C"/>
    <property type="match status" value="1"/>
</dbReference>
<feature type="domain" description="GST C-terminal" evidence="3">
    <location>
        <begin position="86"/>
        <end position="207"/>
    </location>
</feature>
<dbReference type="CDD" id="cd03057">
    <property type="entry name" value="GST_N_Beta"/>
    <property type="match status" value="1"/>
</dbReference>
<dbReference type="InterPro" id="IPR036282">
    <property type="entry name" value="Glutathione-S-Trfase_C_sf"/>
</dbReference>
<dbReference type="PANTHER" id="PTHR44051">
    <property type="entry name" value="GLUTATHIONE S-TRANSFERASE-RELATED"/>
    <property type="match status" value="1"/>
</dbReference>
<dbReference type="InterPro" id="IPR040079">
    <property type="entry name" value="Glutathione_S-Trfase"/>
</dbReference>
<keyword evidence="5" id="KW-1185">Reference proteome</keyword>
<dbReference type="Gene3D" id="1.20.1050.10">
    <property type="match status" value="1"/>
</dbReference>
<comment type="similarity">
    <text evidence="1">Belongs to the GST superfamily.</text>
</comment>
<dbReference type="CDD" id="cd03188">
    <property type="entry name" value="GST_C_Beta"/>
    <property type="match status" value="1"/>
</dbReference>
<evidence type="ECO:0000259" key="2">
    <source>
        <dbReference type="PROSITE" id="PS50404"/>
    </source>
</evidence>
<dbReference type="PROSITE" id="PS50404">
    <property type="entry name" value="GST_NTER"/>
    <property type="match status" value="1"/>
</dbReference>
<dbReference type="Proteomes" id="UP001430193">
    <property type="component" value="Unassembled WGS sequence"/>
</dbReference>
<proteinExistence type="inferred from homology"/>
<dbReference type="Pfam" id="PF02798">
    <property type="entry name" value="GST_N"/>
    <property type="match status" value="1"/>
</dbReference>
<dbReference type="SFLD" id="SFLDG00358">
    <property type="entry name" value="Main_(cytGST)"/>
    <property type="match status" value="1"/>
</dbReference>
<accession>A0ABS2KM29</accession>
<organism evidence="4 5">
    <name type="scientific">Dyella mobilis</name>
    <dbReference type="NCBI Taxonomy" id="1849582"/>
    <lineage>
        <taxon>Bacteria</taxon>
        <taxon>Pseudomonadati</taxon>
        <taxon>Pseudomonadota</taxon>
        <taxon>Gammaproteobacteria</taxon>
        <taxon>Lysobacterales</taxon>
        <taxon>Rhodanobacteraceae</taxon>
        <taxon>Dyella</taxon>
    </lineage>
</organism>
<gene>
    <name evidence="4" type="ORF">ISS99_21990</name>
</gene>
<dbReference type="PROSITE" id="PS50405">
    <property type="entry name" value="GST_CTER"/>
    <property type="match status" value="1"/>
</dbReference>
<dbReference type="SFLD" id="SFLDG01150">
    <property type="entry name" value="Main.1:_Beta-like"/>
    <property type="match status" value="1"/>
</dbReference>
<dbReference type="InterPro" id="IPR004046">
    <property type="entry name" value="GST_C"/>
</dbReference>
<evidence type="ECO:0000313" key="4">
    <source>
        <dbReference type="EMBL" id="MBM7132210.1"/>
    </source>
</evidence>
<dbReference type="InterPro" id="IPR010987">
    <property type="entry name" value="Glutathione-S-Trfase_C-like"/>
</dbReference>
<evidence type="ECO:0000259" key="3">
    <source>
        <dbReference type="PROSITE" id="PS50405"/>
    </source>
</evidence>
<evidence type="ECO:0000256" key="1">
    <source>
        <dbReference type="RuleBase" id="RU003494"/>
    </source>
</evidence>
<dbReference type="InterPro" id="IPR004045">
    <property type="entry name" value="Glutathione_S-Trfase_N"/>
</dbReference>
<sequence>MNLYFAPLACSMASRIAFYEAGAQPQFTQVDTKSKTLGDGTDYLTVNPLGQVPVLRTDEGTLLTENGAILPFIADCFPQAELAPSSRTERARMQQWLSFVGTELHKAVFSPLLDPRASEEVKTYAHHKAKVRLDVLQKHLAAREFLLDHFTVADAYLFVVLNWGQFSGIDLAQWPAIHAYYQRLAQRPAVARALSEEMGIYQQAKRA</sequence>
<feature type="domain" description="GST N-terminal" evidence="2">
    <location>
        <begin position="1"/>
        <end position="81"/>
    </location>
</feature>
<dbReference type="SFLD" id="SFLDS00019">
    <property type="entry name" value="Glutathione_Transferase_(cytos"/>
    <property type="match status" value="1"/>
</dbReference>
<dbReference type="SUPFAM" id="SSF52833">
    <property type="entry name" value="Thioredoxin-like"/>
    <property type="match status" value="1"/>
</dbReference>
<comment type="caution">
    <text evidence="4">The sequence shown here is derived from an EMBL/GenBank/DDBJ whole genome shotgun (WGS) entry which is preliminary data.</text>
</comment>
<evidence type="ECO:0000313" key="5">
    <source>
        <dbReference type="Proteomes" id="UP001430193"/>
    </source>
</evidence>
<dbReference type="EMBL" id="JADIKF010000040">
    <property type="protein sequence ID" value="MBM7132210.1"/>
    <property type="molecule type" value="Genomic_DNA"/>
</dbReference>
<dbReference type="SUPFAM" id="SSF47616">
    <property type="entry name" value="GST C-terminal domain-like"/>
    <property type="match status" value="1"/>
</dbReference>
<reference evidence="4" key="1">
    <citation type="submission" date="2020-10" db="EMBL/GenBank/DDBJ databases">
        <title>Phylogeny of dyella-like bacteria.</title>
        <authorList>
            <person name="Fu J."/>
        </authorList>
    </citation>
    <scope>NUCLEOTIDE SEQUENCE</scope>
    <source>
        <strain evidence="4">DHON07</strain>
    </source>
</reference>
<dbReference type="InterPro" id="IPR036249">
    <property type="entry name" value="Thioredoxin-like_sf"/>
</dbReference>
<dbReference type="Gene3D" id="3.40.30.10">
    <property type="entry name" value="Glutaredoxin"/>
    <property type="match status" value="1"/>
</dbReference>
<dbReference type="RefSeq" id="WP_204633727.1">
    <property type="nucleotide sequence ID" value="NZ_BSOC01000001.1"/>
</dbReference>
<name>A0ABS2KM29_9GAMM</name>
<protein>
    <submittedName>
        <fullName evidence="4">Glutathione S-transferase family protein</fullName>
    </submittedName>
</protein>
<dbReference type="PANTHER" id="PTHR44051:SF8">
    <property type="entry name" value="GLUTATHIONE S-TRANSFERASE GSTA"/>
    <property type="match status" value="1"/>
</dbReference>